<dbReference type="Gene3D" id="3.20.20.140">
    <property type="entry name" value="Metal-dependent hydrolases"/>
    <property type="match status" value="1"/>
</dbReference>
<keyword evidence="13" id="KW-1185">Reference proteome</keyword>
<feature type="domain" description="Amidohydrolase-related" evidence="11">
    <location>
        <begin position="3"/>
        <end position="326"/>
    </location>
</feature>
<dbReference type="GO" id="GO:0046872">
    <property type="term" value="F:metal ion binding"/>
    <property type="evidence" value="ECO:0007669"/>
    <property type="project" value="UniProtKB-KW"/>
</dbReference>
<gene>
    <name evidence="12" type="ORF">SAMN05192534_10956</name>
</gene>
<evidence type="ECO:0000313" key="12">
    <source>
        <dbReference type="EMBL" id="SDH68167.1"/>
    </source>
</evidence>
<sequence length="339" mass="38096">MIIDVHTHFVPENIPNMTNRLGGDRWPISQCVCGSESHKHIMISGKNFRTITDQCWSGKRRIEDMDAEGVDAHVLSPMPELLSYWFDPEDTLDFSRLINEELSHIIRTNPKKFFGLGMLPLQDPELAAKEISVLKRDFGLQGAEIGTHVNGRSIGDPFFEPFFAEAEAQSFSIFVHPLHPAGTDRIVGPGVLQALINFPTDTAFALASLITGGILQKYPDLRILASHGGGAFSSILPRLNAGWSKFKDVYELSGESPEFYAKKLYFDTLVYDSRSLENLLNIFEVNQLVIGSDYPFSIREKNPGHWRNSLSVNTEEWEKIAYKNCLSFLHLSSEAFITS</sequence>
<evidence type="ECO:0000259" key="11">
    <source>
        <dbReference type="Pfam" id="PF04909"/>
    </source>
</evidence>
<evidence type="ECO:0000256" key="2">
    <source>
        <dbReference type="ARBA" id="ARBA00005871"/>
    </source>
</evidence>
<evidence type="ECO:0000256" key="4">
    <source>
        <dbReference type="ARBA" id="ARBA00012365"/>
    </source>
</evidence>
<evidence type="ECO:0000256" key="8">
    <source>
        <dbReference type="ARBA" id="ARBA00022833"/>
    </source>
</evidence>
<comment type="similarity">
    <text evidence="2">Belongs to the metallo-dependent hydrolases superfamily. ACMSD family.</text>
</comment>
<dbReference type="GO" id="GO:0005829">
    <property type="term" value="C:cytosol"/>
    <property type="evidence" value="ECO:0007669"/>
    <property type="project" value="TreeGrafter"/>
</dbReference>
<dbReference type="EC" id="4.1.1.45" evidence="4"/>
<evidence type="ECO:0000313" key="13">
    <source>
        <dbReference type="Proteomes" id="UP000199163"/>
    </source>
</evidence>
<dbReference type="InterPro" id="IPR032466">
    <property type="entry name" value="Metal_Hydrolase"/>
</dbReference>
<evidence type="ECO:0000256" key="1">
    <source>
        <dbReference type="ARBA" id="ARBA00005079"/>
    </source>
</evidence>
<dbReference type="GO" id="GO:0016787">
    <property type="term" value="F:hydrolase activity"/>
    <property type="evidence" value="ECO:0007669"/>
    <property type="project" value="InterPro"/>
</dbReference>
<evidence type="ECO:0000256" key="10">
    <source>
        <dbReference type="ARBA" id="ARBA00031120"/>
    </source>
</evidence>
<dbReference type="RefSeq" id="WP_175487442.1">
    <property type="nucleotide sequence ID" value="NZ_FNDK01000009.1"/>
</dbReference>
<accession>A0A1G8EE45</accession>
<keyword evidence="6" id="KW-0479">Metal-binding</keyword>
<evidence type="ECO:0000256" key="6">
    <source>
        <dbReference type="ARBA" id="ARBA00022723"/>
    </source>
</evidence>
<keyword evidence="9" id="KW-0456">Lyase</keyword>
<evidence type="ECO:0000256" key="3">
    <source>
        <dbReference type="ARBA" id="ARBA00011245"/>
    </source>
</evidence>
<name>A0A1G8EE45_9BACI</name>
<comment type="pathway">
    <text evidence="1">Secondary metabolite metabolism; quinolate metabolism.</text>
</comment>
<proteinExistence type="inferred from homology"/>
<dbReference type="PANTHER" id="PTHR21240">
    <property type="entry name" value="2-AMINO-3-CARBOXYLMUCONATE-6-SEMIALDEHYDE DECARBOXYLASE"/>
    <property type="match status" value="1"/>
</dbReference>
<evidence type="ECO:0000256" key="5">
    <source>
        <dbReference type="ARBA" id="ARBA00021214"/>
    </source>
</evidence>
<dbReference type="STRING" id="568899.SAMN05192534_10956"/>
<dbReference type="Pfam" id="PF04909">
    <property type="entry name" value="Amidohydro_2"/>
    <property type="match status" value="1"/>
</dbReference>
<dbReference type="EMBL" id="FNDK01000009">
    <property type="protein sequence ID" value="SDH68167.1"/>
    <property type="molecule type" value="Genomic_DNA"/>
</dbReference>
<evidence type="ECO:0000256" key="7">
    <source>
        <dbReference type="ARBA" id="ARBA00022793"/>
    </source>
</evidence>
<dbReference type="GO" id="GO:0001760">
    <property type="term" value="F:aminocarboxymuconate-semialdehyde decarboxylase activity"/>
    <property type="evidence" value="ECO:0007669"/>
    <property type="project" value="UniProtKB-EC"/>
</dbReference>
<organism evidence="12 13">
    <name type="scientific">Alteribacillus persepolensis</name>
    <dbReference type="NCBI Taxonomy" id="568899"/>
    <lineage>
        <taxon>Bacteria</taxon>
        <taxon>Bacillati</taxon>
        <taxon>Bacillota</taxon>
        <taxon>Bacilli</taxon>
        <taxon>Bacillales</taxon>
        <taxon>Bacillaceae</taxon>
        <taxon>Alteribacillus</taxon>
    </lineage>
</organism>
<dbReference type="InterPro" id="IPR006680">
    <property type="entry name" value="Amidohydro-rel"/>
</dbReference>
<dbReference type="PANTHER" id="PTHR21240:SF27">
    <property type="entry name" value="2-AMINO-3-CARBOXYMUCONATE-6-SEMIALDEHYDE DECARBOXYLASE"/>
    <property type="match status" value="1"/>
</dbReference>
<protein>
    <recommendedName>
        <fullName evidence="5">2-amino-3-carboxymuconate-6-semialdehyde decarboxylase</fullName>
        <ecNumber evidence="4">4.1.1.45</ecNumber>
    </recommendedName>
    <alternativeName>
        <fullName evidence="10">Picolinate carboxylase</fullName>
    </alternativeName>
</protein>
<evidence type="ECO:0000256" key="9">
    <source>
        <dbReference type="ARBA" id="ARBA00023239"/>
    </source>
</evidence>
<keyword evidence="7" id="KW-0210">Decarboxylase</keyword>
<dbReference type="InterPro" id="IPR032465">
    <property type="entry name" value="ACMSD"/>
</dbReference>
<keyword evidence="8" id="KW-0862">Zinc</keyword>
<reference evidence="12 13" key="1">
    <citation type="submission" date="2016-10" db="EMBL/GenBank/DDBJ databases">
        <authorList>
            <person name="de Groot N.N."/>
        </authorList>
    </citation>
    <scope>NUCLEOTIDE SEQUENCE [LARGE SCALE GENOMIC DNA]</scope>
    <source>
        <strain evidence="12 13">DSM 21632</strain>
    </source>
</reference>
<dbReference type="Proteomes" id="UP000199163">
    <property type="component" value="Unassembled WGS sequence"/>
</dbReference>
<dbReference type="SUPFAM" id="SSF51556">
    <property type="entry name" value="Metallo-dependent hydrolases"/>
    <property type="match status" value="1"/>
</dbReference>
<comment type="subunit">
    <text evidence="3">Monomer.</text>
</comment>
<dbReference type="GO" id="GO:0019748">
    <property type="term" value="P:secondary metabolic process"/>
    <property type="evidence" value="ECO:0007669"/>
    <property type="project" value="TreeGrafter"/>
</dbReference>
<dbReference type="AlphaFoldDB" id="A0A1G8EE45"/>